<dbReference type="RefSeq" id="WP_158098027.1">
    <property type="nucleotide sequence ID" value="NZ_JACSPP010000011.1"/>
</dbReference>
<keyword evidence="3" id="KW-1185">Reference proteome</keyword>
<feature type="chain" id="PRO_5046736626" evidence="1">
    <location>
        <begin position="20"/>
        <end position="261"/>
    </location>
</feature>
<accession>A0ABR8Y792</accession>
<reference evidence="2 3" key="1">
    <citation type="submission" date="2020-08" db="EMBL/GenBank/DDBJ databases">
        <title>A Genomic Blueprint of the Chicken Gut Microbiome.</title>
        <authorList>
            <person name="Gilroy R."/>
            <person name="Ravi A."/>
            <person name="Getino M."/>
            <person name="Pursley I."/>
            <person name="Horton D.L."/>
            <person name="Alikhan N.-F."/>
            <person name="Baker D."/>
            <person name="Gharbi K."/>
            <person name="Hall N."/>
            <person name="Watson M."/>
            <person name="Adriaenssens E.M."/>
            <person name="Foster-Nyarko E."/>
            <person name="Jarju S."/>
            <person name="Secka A."/>
            <person name="Antonio M."/>
            <person name="Oren A."/>
            <person name="Chaudhuri R."/>
            <person name="La Ragione R.M."/>
            <person name="Hildebrand F."/>
            <person name="Pallen M.J."/>
        </authorList>
    </citation>
    <scope>NUCLEOTIDE SEQUENCE [LARGE SCALE GENOMIC DNA]</scope>
    <source>
        <strain evidence="2 3">Sa1CVN1</strain>
    </source>
</reference>
<dbReference type="Proteomes" id="UP000620874">
    <property type="component" value="Unassembled WGS sequence"/>
</dbReference>
<dbReference type="EMBL" id="JACSPP010000011">
    <property type="protein sequence ID" value="MBD8039894.1"/>
    <property type="molecule type" value="Genomic_DNA"/>
</dbReference>
<gene>
    <name evidence="2" type="ORF">H9625_05420</name>
</gene>
<organism evidence="2 3">
    <name type="scientific">Phocaeicola intestinalis</name>
    <dbReference type="NCBI Taxonomy" id="2762212"/>
    <lineage>
        <taxon>Bacteria</taxon>
        <taxon>Pseudomonadati</taxon>
        <taxon>Bacteroidota</taxon>
        <taxon>Bacteroidia</taxon>
        <taxon>Bacteroidales</taxon>
        <taxon>Bacteroidaceae</taxon>
        <taxon>Phocaeicola</taxon>
    </lineage>
</organism>
<dbReference type="Pfam" id="PF09697">
    <property type="entry name" value="Porph_ging"/>
    <property type="match status" value="1"/>
</dbReference>
<name>A0ABR8Y792_9BACT</name>
<proteinExistence type="predicted"/>
<feature type="signal peptide" evidence="1">
    <location>
        <begin position="1"/>
        <end position="19"/>
    </location>
</feature>
<protein>
    <submittedName>
        <fullName evidence="2">GLPGLI family protein</fullName>
    </submittedName>
</protein>
<evidence type="ECO:0000313" key="2">
    <source>
        <dbReference type="EMBL" id="MBD8039894.1"/>
    </source>
</evidence>
<keyword evidence="1" id="KW-0732">Signal</keyword>
<dbReference type="InterPro" id="IPR005901">
    <property type="entry name" value="GLPGLI"/>
</dbReference>
<evidence type="ECO:0000256" key="1">
    <source>
        <dbReference type="SAM" id="SignalP"/>
    </source>
</evidence>
<dbReference type="NCBIfam" id="TIGR01200">
    <property type="entry name" value="GLPGLI"/>
    <property type="match status" value="1"/>
</dbReference>
<evidence type="ECO:0000313" key="3">
    <source>
        <dbReference type="Proteomes" id="UP000620874"/>
    </source>
</evidence>
<sequence>MKRITIPFTLLLALQAAQAQIETITQVIEPALLECRYKWVQKKDTLGTDIVVDTMVLRIGKNVSQCYPQSTFFVDSLVNTPDGRELFGKLFDAAMEDTTGTIVIPTSKIVNEFYYKNYPKGKLTTWAPRATVYQIEEDYEKQAWALVDDSVKTVCGYKCHLATCSFRGRDYKAWYTTQLPYSDGPWKFNGLPGLITEVYDTKNHYHFTLVNIKKNNLTPVCFYNIRSELQPEVEKISRIDFLKQLPRIDKYDFMETDYHQY</sequence>
<comment type="caution">
    <text evidence="2">The sequence shown here is derived from an EMBL/GenBank/DDBJ whole genome shotgun (WGS) entry which is preliminary data.</text>
</comment>